<name>A0A0E9LVR7_9BACT</name>
<proteinExistence type="predicted"/>
<evidence type="ECO:0000313" key="1">
    <source>
        <dbReference type="EMBL" id="GAO28945.1"/>
    </source>
</evidence>
<accession>A0A0E9LVR7</accession>
<keyword evidence="2" id="KW-1185">Reference proteome</keyword>
<protein>
    <submittedName>
        <fullName evidence="1">Uncharacterized protein</fullName>
    </submittedName>
</protein>
<dbReference type="AlphaFoldDB" id="A0A0E9LVR7"/>
<gene>
    <name evidence="1" type="ORF">JCM15548_11092</name>
</gene>
<dbReference type="Proteomes" id="UP000032900">
    <property type="component" value="Unassembled WGS sequence"/>
</dbReference>
<organism evidence="1 2">
    <name type="scientific">Geofilum rubicundum JCM 15548</name>
    <dbReference type="NCBI Taxonomy" id="1236989"/>
    <lineage>
        <taxon>Bacteria</taxon>
        <taxon>Pseudomonadati</taxon>
        <taxon>Bacteroidota</taxon>
        <taxon>Bacteroidia</taxon>
        <taxon>Marinilabiliales</taxon>
        <taxon>Marinilabiliaceae</taxon>
        <taxon>Geofilum</taxon>
    </lineage>
</organism>
<comment type="caution">
    <text evidence="1">The sequence shown here is derived from an EMBL/GenBank/DDBJ whole genome shotgun (WGS) entry which is preliminary data.</text>
</comment>
<evidence type="ECO:0000313" key="2">
    <source>
        <dbReference type="Proteomes" id="UP000032900"/>
    </source>
</evidence>
<dbReference type="EMBL" id="BAZW01000005">
    <property type="protein sequence ID" value="GAO28945.1"/>
    <property type="molecule type" value="Genomic_DNA"/>
</dbReference>
<sequence>MSLASIPAIRILVAAHLSCFYLHSYRSLAQRTIKNIVPISTDLVRLYYFCVVFYQI</sequence>
<reference evidence="1 2" key="1">
    <citation type="journal article" date="2015" name="Microbes Environ.">
        <title>Distribution and evolution of nitrogen fixation genes in the phylum bacteroidetes.</title>
        <authorList>
            <person name="Inoue J."/>
            <person name="Oshima K."/>
            <person name="Suda W."/>
            <person name="Sakamoto M."/>
            <person name="Iino T."/>
            <person name="Noda S."/>
            <person name="Hongoh Y."/>
            <person name="Hattori M."/>
            <person name="Ohkuma M."/>
        </authorList>
    </citation>
    <scope>NUCLEOTIDE SEQUENCE [LARGE SCALE GENOMIC DNA]</scope>
    <source>
        <strain evidence="1">JCM 15548</strain>
    </source>
</reference>